<dbReference type="GO" id="GO:0005886">
    <property type="term" value="C:plasma membrane"/>
    <property type="evidence" value="ECO:0007669"/>
    <property type="project" value="UniProtKB-SubCell"/>
</dbReference>
<dbReference type="AlphaFoldDB" id="A0A7W5ZYW3"/>
<dbReference type="InterPro" id="IPR050833">
    <property type="entry name" value="Poly_Biosynth_Transport"/>
</dbReference>
<accession>A0A7W5ZYW3</accession>
<feature type="transmembrane region" description="Helical" evidence="6">
    <location>
        <begin position="59"/>
        <end position="83"/>
    </location>
</feature>
<dbReference type="Proteomes" id="UP000562395">
    <property type="component" value="Unassembled WGS sequence"/>
</dbReference>
<feature type="transmembrane region" description="Helical" evidence="6">
    <location>
        <begin position="348"/>
        <end position="368"/>
    </location>
</feature>
<feature type="transmembrane region" description="Helical" evidence="6">
    <location>
        <begin position="152"/>
        <end position="173"/>
    </location>
</feature>
<evidence type="ECO:0000313" key="8">
    <source>
        <dbReference type="Proteomes" id="UP000562395"/>
    </source>
</evidence>
<proteinExistence type="predicted"/>
<evidence type="ECO:0000256" key="4">
    <source>
        <dbReference type="ARBA" id="ARBA00022989"/>
    </source>
</evidence>
<keyword evidence="3 6" id="KW-0812">Transmembrane</keyword>
<comment type="subcellular location">
    <subcellularLocation>
        <location evidence="1">Cell membrane</location>
        <topology evidence="1">Multi-pass membrane protein</topology>
    </subcellularLocation>
</comment>
<keyword evidence="8" id="KW-1185">Reference proteome</keyword>
<feature type="transmembrane region" description="Helical" evidence="6">
    <location>
        <begin position="316"/>
        <end position="336"/>
    </location>
</feature>
<evidence type="ECO:0000256" key="2">
    <source>
        <dbReference type="ARBA" id="ARBA00022475"/>
    </source>
</evidence>
<evidence type="ECO:0000256" key="1">
    <source>
        <dbReference type="ARBA" id="ARBA00004651"/>
    </source>
</evidence>
<dbReference type="Pfam" id="PF13440">
    <property type="entry name" value="Polysacc_synt_3"/>
    <property type="match status" value="1"/>
</dbReference>
<dbReference type="EMBL" id="JACICY010000016">
    <property type="protein sequence ID" value="MBB3862566.1"/>
    <property type="molecule type" value="Genomic_DNA"/>
</dbReference>
<feature type="transmembrane region" description="Helical" evidence="6">
    <location>
        <begin position="282"/>
        <end position="304"/>
    </location>
</feature>
<feature type="transmembrane region" description="Helical" evidence="6">
    <location>
        <begin position="128"/>
        <end position="146"/>
    </location>
</feature>
<name>A0A7W5ZYW3_9SPHN</name>
<protein>
    <submittedName>
        <fullName evidence="7">O-antigen/teichoic acid export membrane protein</fullName>
    </submittedName>
</protein>
<feature type="transmembrane region" description="Helical" evidence="6">
    <location>
        <begin position="374"/>
        <end position="396"/>
    </location>
</feature>
<evidence type="ECO:0000256" key="6">
    <source>
        <dbReference type="SAM" id="Phobius"/>
    </source>
</evidence>
<sequence>MSTVIAARTLGPAAYGTLALILTIGRVSERVLRFESWQPLIRFAAQRDVERDPARMSQLMLYGLLLDISTALLAAVLTIAAGYTLATVIHLGASALPLVAIYAVAIAVNVRGMPTAALRINAQFRTLAYVQLFASVLRVVAALVALSLDLDLLAFVTIWTAAQIIDSMLFNYLGFRTLHRLSIPSPLRASWRNLPSEFPGFLGFAFSTNLSSTLRTFTQEADTLLVSAFAGSNAAGFYHIAKRIAKVAQQVGAMIQAVVYPDMARMWANAQHRAFRRITARLQLALAAAGLAILFTTWVLGGFLVNVAFGSEFADAYPLLLAQLVAVILIMHAAPSRSALLAMNRPRFVLGTAVISTALFFMVALYALPRFGAIGANFAHIAFSAFTAIAMDLCWWRGSNVPTTLEAPAAAAAS</sequence>
<evidence type="ECO:0000256" key="3">
    <source>
        <dbReference type="ARBA" id="ARBA00022692"/>
    </source>
</evidence>
<keyword evidence="2" id="KW-1003">Cell membrane</keyword>
<gene>
    <name evidence="7" type="ORF">GGQ88_003867</name>
</gene>
<evidence type="ECO:0000256" key="5">
    <source>
        <dbReference type="ARBA" id="ARBA00023136"/>
    </source>
</evidence>
<dbReference type="PANTHER" id="PTHR30250">
    <property type="entry name" value="PST FAMILY PREDICTED COLANIC ACID TRANSPORTER"/>
    <property type="match status" value="1"/>
</dbReference>
<keyword evidence="5 6" id="KW-0472">Membrane</keyword>
<keyword evidence="4 6" id="KW-1133">Transmembrane helix</keyword>
<feature type="transmembrane region" description="Helical" evidence="6">
    <location>
        <begin position="89"/>
        <end position="108"/>
    </location>
</feature>
<evidence type="ECO:0000313" key="7">
    <source>
        <dbReference type="EMBL" id="MBB3862566.1"/>
    </source>
</evidence>
<comment type="caution">
    <text evidence="7">The sequence shown here is derived from an EMBL/GenBank/DDBJ whole genome shotgun (WGS) entry which is preliminary data.</text>
</comment>
<dbReference type="PANTHER" id="PTHR30250:SF31">
    <property type="entry name" value="INNER MEMBRANE PROTEIN YGHQ"/>
    <property type="match status" value="1"/>
</dbReference>
<organism evidence="7 8">
    <name type="scientific">Novosphingobium hassiacum</name>
    <dbReference type="NCBI Taxonomy" id="173676"/>
    <lineage>
        <taxon>Bacteria</taxon>
        <taxon>Pseudomonadati</taxon>
        <taxon>Pseudomonadota</taxon>
        <taxon>Alphaproteobacteria</taxon>
        <taxon>Sphingomonadales</taxon>
        <taxon>Sphingomonadaceae</taxon>
        <taxon>Novosphingobium</taxon>
    </lineage>
</organism>
<reference evidence="7 8" key="1">
    <citation type="submission" date="2020-08" db="EMBL/GenBank/DDBJ databases">
        <title>Genomic Encyclopedia of Type Strains, Phase IV (KMG-IV): sequencing the most valuable type-strain genomes for metagenomic binning, comparative biology and taxonomic classification.</title>
        <authorList>
            <person name="Goeker M."/>
        </authorList>
    </citation>
    <scope>NUCLEOTIDE SEQUENCE [LARGE SCALE GENOMIC DNA]</scope>
    <source>
        <strain evidence="7 8">DSM 14552</strain>
    </source>
</reference>